<dbReference type="Proteomes" id="UP000521525">
    <property type="component" value="Unassembled WGS sequence"/>
</dbReference>
<comment type="function">
    <text evidence="5">May play a role in anterograde transport of membrane proteins from the endoplasmic reticulum to the Golgi.</text>
</comment>
<keyword evidence="4 5" id="KW-0472">Membrane</keyword>
<dbReference type="GO" id="GO:0006886">
    <property type="term" value="P:intracellular protein transport"/>
    <property type="evidence" value="ECO:0007669"/>
    <property type="project" value="UniProtKB-UniRule"/>
</dbReference>
<evidence type="ECO:0000313" key="8">
    <source>
        <dbReference type="Proteomes" id="UP000521525"/>
    </source>
</evidence>
<keyword evidence="5" id="KW-0256">Endoplasmic reticulum</keyword>
<keyword evidence="5" id="KW-0813">Transport</keyword>
<feature type="transmembrane region" description="Helical" evidence="5">
    <location>
        <begin position="6"/>
        <end position="28"/>
    </location>
</feature>
<comment type="similarity">
    <text evidence="5">Belongs to the BCAP29/BCAP31 family.</text>
</comment>
<sequence>MSLQWTAVATFLYAEVFLVLLLCVPFVSPARWQKIFRSRLVGLVVSYGNSFFIVLIVILVLLLLGGAVGDPRGIPKPNLGSLTPIFVLPSLLRRLVTLISAQAALGASSQAFRKQAEGASQAARQYLEDNDALRKVQ</sequence>
<organism evidence="7 8">
    <name type="scientific">Agelaius phoeniceus</name>
    <name type="common">Red-winged blackbird</name>
    <name type="synonym">Oriolus phoeniceus</name>
    <dbReference type="NCBI Taxonomy" id="39638"/>
    <lineage>
        <taxon>Eukaryota</taxon>
        <taxon>Metazoa</taxon>
        <taxon>Chordata</taxon>
        <taxon>Craniata</taxon>
        <taxon>Vertebrata</taxon>
        <taxon>Euteleostomi</taxon>
        <taxon>Archelosauria</taxon>
        <taxon>Archosauria</taxon>
        <taxon>Dinosauria</taxon>
        <taxon>Saurischia</taxon>
        <taxon>Theropoda</taxon>
        <taxon>Coelurosauria</taxon>
        <taxon>Aves</taxon>
        <taxon>Neognathae</taxon>
        <taxon>Neoaves</taxon>
        <taxon>Telluraves</taxon>
        <taxon>Australaves</taxon>
        <taxon>Passeriformes</taxon>
        <taxon>Passeroidea</taxon>
        <taxon>Icteridae</taxon>
        <taxon>Agelaius</taxon>
    </lineage>
</organism>
<evidence type="ECO:0000256" key="2">
    <source>
        <dbReference type="ARBA" id="ARBA00022692"/>
    </source>
</evidence>
<reference evidence="7 8" key="1">
    <citation type="submission" date="2019-09" db="EMBL/GenBank/DDBJ databases">
        <title>Bird 10,000 Genomes (B10K) Project - Family phase.</title>
        <authorList>
            <person name="Zhang G."/>
        </authorList>
    </citation>
    <scope>NUCLEOTIDE SEQUENCE [LARGE SCALE GENOMIC DNA]</scope>
    <source>
        <strain evidence="7">OUT-0050</strain>
        <tissue evidence="7">Muscle</tissue>
    </source>
</reference>
<keyword evidence="3 5" id="KW-1133">Transmembrane helix</keyword>
<evidence type="ECO:0000256" key="4">
    <source>
        <dbReference type="ARBA" id="ARBA00023136"/>
    </source>
</evidence>
<comment type="caution">
    <text evidence="5">Lacks conserved residue(s) required for the propagation of feature annotation.</text>
</comment>
<dbReference type="AlphaFoldDB" id="A0A7K7KGG8"/>
<feature type="transmembrane region" description="Helical" evidence="5">
    <location>
        <begin position="40"/>
        <end position="65"/>
    </location>
</feature>
<comment type="subcellular location">
    <subcellularLocation>
        <location evidence="5">Endoplasmic reticulum membrane</location>
        <topology evidence="5">Multi-pass membrane protein</topology>
    </subcellularLocation>
    <subcellularLocation>
        <location evidence="1">Membrane</location>
        <topology evidence="1">Multi-pass membrane protein</topology>
    </subcellularLocation>
</comment>
<name>A0A7K7KGG8_AGEPH</name>
<keyword evidence="5" id="KW-0931">ER-Golgi transport</keyword>
<dbReference type="GO" id="GO:0070973">
    <property type="term" value="P:protein localization to endoplasmic reticulum exit site"/>
    <property type="evidence" value="ECO:0007669"/>
    <property type="project" value="UniProtKB-UniRule"/>
</dbReference>
<feature type="non-terminal residue" evidence="7">
    <location>
        <position position="1"/>
    </location>
</feature>
<feature type="non-terminal residue" evidence="7">
    <location>
        <position position="137"/>
    </location>
</feature>
<dbReference type="GO" id="GO:0005789">
    <property type="term" value="C:endoplasmic reticulum membrane"/>
    <property type="evidence" value="ECO:0007669"/>
    <property type="project" value="UniProtKB-SubCell"/>
</dbReference>
<dbReference type="PANTHER" id="PTHR12701">
    <property type="entry name" value="BCR-ASSOCIATED PROTEIN, BAP"/>
    <property type="match status" value="1"/>
</dbReference>
<dbReference type="InterPro" id="IPR040463">
    <property type="entry name" value="BAP29/BAP31_N"/>
</dbReference>
<keyword evidence="2 5" id="KW-0812">Transmembrane</keyword>
<keyword evidence="5" id="KW-0653">Protein transport</keyword>
<keyword evidence="8" id="KW-1185">Reference proteome</keyword>
<gene>
    <name evidence="7" type="primary">Bcap31</name>
    <name evidence="7" type="ORF">AGEPHO_R07128</name>
</gene>
<comment type="caution">
    <text evidence="7">The sequence shown here is derived from an EMBL/GenBank/DDBJ whole genome shotgun (WGS) entry which is preliminary data.</text>
</comment>
<feature type="domain" description="BAP29/BAP31 transmembrane" evidence="6">
    <location>
        <begin position="1"/>
        <end position="64"/>
    </location>
</feature>
<dbReference type="PANTHER" id="PTHR12701:SF15">
    <property type="entry name" value="B-CELL RECEPTOR-ASSOCIATED PROTEIN 31"/>
    <property type="match status" value="1"/>
</dbReference>
<evidence type="ECO:0000256" key="3">
    <source>
        <dbReference type="ARBA" id="ARBA00022989"/>
    </source>
</evidence>
<proteinExistence type="inferred from homology"/>
<dbReference type="Pfam" id="PF05529">
    <property type="entry name" value="Bap31"/>
    <property type="match status" value="1"/>
</dbReference>
<evidence type="ECO:0000256" key="1">
    <source>
        <dbReference type="ARBA" id="ARBA00004141"/>
    </source>
</evidence>
<dbReference type="EMBL" id="VZSP01039847">
    <property type="protein sequence ID" value="NWZ17861.1"/>
    <property type="molecule type" value="Genomic_DNA"/>
</dbReference>
<dbReference type="GO" id="GO:0006888">
    <property type="term" value="P:endoplasmic reticulum to Golgi vesicle-mediated transport"/>
    <property type="evidence" value="ECO:0007669"/>
    <property type="project" value="UniProtKB-UniRule"/>
</dbReference>
<dbReference type="InterPro" id="IPR008417">
    <property type="entry name" value="BAP29/BAP31"/>
</dbReference>
<protein>
    <recommendedName>
        <fullName evidence="5">Endoplasmic reticulum transmembrane protein</fullName>
    </recommendedName>
</protein>
<accession>A0A7K7KGG8</accession>
<evidence type="ECO:0000313" key="7">
    <source>
        <dbReference type="EMBL" id="NWZ17861.1"/>
    </source>
</evidence>
<evidence type="ECO:0000256" key="5">
    <source>
        <dbReference type="RuleBase" id="RU367026"/>
    </source>
</evidence>
<evidence type="ECO:0000259" key="6">
    <source>
        <dbReference type="Pfam" id="PF05529"/>
    </source>
</evidence>